<protein>
    <submittedName>
        <fullName evidence="1">Uncharacterized protein</fullName>
    </submittedName>
</protein>
<sequence>MISFSLPQLDSEEAKSTVFKCAVIKIDLLVITKLPAGRVWWFSGRRYGALFDGGDGVLFDTTGG</sequence>
<proteinExistence type="predicted"/>
<dbReference type="EMBL" id="BNJJ01000006">
    <property type="protein sequence ID" value="GHO84561.1"/>
    <property type="molecule type" value="Genomic_DNA"/>
</dbReference>
<reference evidence="1 2" key="1">
    <citation type="journal article" date="2021" name="Int. J. Syst. Evol. Microbiol.">
        <title>Reticulibacter mediterranei gen. nov., sp. nov., within the new family Reticulibacteraceae fam. nov., and Ktedonospora formicarum gen. nov., sp. nov., Ktedonobacter robiniae sp. nov., Dictyobacter formicarum sp. nov. and Dictyobacter arantiisoli sp. nov., belonging to the class Ktedonobacteria.</title>
        <authorList>
            <person name="Yabe S."/>
            <person name="Zheng Y."/>
            <person name="Wang C.M."/>
            <person name="Sakai Y."/>
            <person name="Abe K."/>
            <person name="Yokota A."/>
            <person name="Donadio S."/>
            <person name="Cavaletti L."/>
            <person name="Monciardini P."/>
        </authorList>
    </citation>
    <scope>NUCLEOTIDE SEQUENCE [LARGE SCALE GENOMIC DNA]</scope>
    <source>
        <strain evidence="1 2">SOSP1-9</strain>
    </source>
</reference>
<gene>
    <name evidence="1" type="ORF">KSZ_25670</name>
</gene>
<name>A0ABQ3VFS7_9CHLR</name>
<dbReference type="Proteomes" id="UP000635565">
    <property type="component" value="Unassembled WGS sequence"/>
</dbReference>
<evidence type="ECO:0000313" key="2">
    <source>
        <dbReference type="Proteomes" id="UP000635565"/>
    </source>
</evidence>
<keyword evidence="2" id="KW-1185">Reference proteome</keyword>
<organism evidence="1 2">
    <name type="scientific">Dictyobacter formicarum</name>
    <dbReference type="NCBI Taxonomy" id="2778368"/>
    <lineage>
        <taxon>Bacteria</taxon>
        <taxon>Bacillati</taxon>
        <taxon>Chloroflexota</taxon>
        <taxon>Ktedonobacteria</taxon>
        <taxon>Ktedonobacterales</taxon>
        <taxon>Dictyobacteraceae</taxon>
        <taxon>Dictyobacter</taxon>
    </lineage>
</organism>
<accession>A0ABQ3VFS7</accession>
<comment type="caution">
    <text evidence="1">The sequence shown here is derived from an EMBL/GenBank/DDBJ whole genome shotgun (WGS) entry which is preliminary data.</text>
</comment>
<evidence type="ECO:0000313" key="1">
    <source>
        <dbReference type="EMBL" id="GHO84561.1"/>
    </source>
</evidence>